<dbReference type="PANTHER" id="PTHR43496">
    <property type="entry name" value="PROTEIN LPLB"/>
    <property type="match status" value="1"/>
</dbReference>
<evidence type="ECO:0000313" key="7">
    <source>
        <dbReference type="Proteomes" id="UP000426246"/>
    </source>
</evidence>
<keyword evidence="4 5" id="KW-0472">Membrane</keyword>
<keyword evidence="2 5" id="KW-0812">Transmembrane</keyword>
<evidence type="ECO:0000256" key="3">
    <source>
        <dbReference type="ARBA" id="ARBA00022989"/>
    </source>
</evidence>
<sequence length="163" mass="19175">MVQRAQLSRWRKTQVWFSKLSKQWQLLVMSIPLLMLIFVFNYFPLWGWIMAFQNYKVNKGIFGSKFVGFDNFRTLFADEQFYLVLRNTLSMGFLNLIFGFIGAIVLALLLNEVRLTFFKRTIQTITYIPHFVSWVVIALVSGEIKQGDMKLQPNDVWILTSTD</sequence>
<proteinExistence type="predicted"/>
<accession>A0A6B8RGY1</accession>
<evidence type="ECO:0008006" key="8">
    <source>
        <dbReference type="Google" id="ProtNLM"/>
    </source>
</evidence>
<protein>
    <recommendedName>
        <fullName evidence="8">Sugar ABC transporter permease</fullName>
    </recommendedName>
</protein>
<evidence type="ECO:0000256" key="2">
    <source>
        <dbReference type="ARBA" id="ARBA00022692"/>
    </source>
</evidence>
<comment type="subcellular location">
    <subcellularLocation>
        <location evidence="1">Membrane</location>
        <topology evidence="1">Multi-pass membrane protein</topology>
    </subcellularLocation>
</comment>
<dbReference type="AlphaFoldDB" id="A0A6B8RGY1"/>
<dbReference type="KEGG" id="ppsc:EHS13_08860"/>
<feature type="transmembrane region" description="Helical" evidence="5">
    <location>
        <begin position="26"/>
        <end position="49"/>
    </location>
</feature>
<organism evidence="6 7">
    <name type="scientific">Paenibacillus psychroresistens</name>
    <dbReference type="NCBI Taxonomy" id="1778678"/>
    <lineage>
        <taxon>Bacteria</taxon>
        <taxon>Bacillati</taxon>
        <taxon>Bacillota</taxon>
        <taxon>Bacilli</taxon>
        <taxon>Bacillales</taxon>
        <taxon>Paenibacillaceae</taxon>
        <taxon>Paenibacillus</taxon>
    </lineage>
</organism>
<dbReference type="PANTHER" id="PTHR43496:SF1">
    <property type="entry name" value="POLYGALACTURONAN_RHAMNOGALACTURONAN TRANSPORT SYSTEM PERMEASE PROTEIN YTEP"/>
    <property type="match status" value="1"/>
</dbReference>
<feature type="transmembrane region" description="Helical" evidence="5">
    <location>
        <begin position="89"/>
        <end position="110"/>
    </location>
</feature>
<dbReference type="SUPFAM" id="SSF161098">
    <property type="entry name" value="MetI-like"/>
    <property type="match status" value="1"/>
</dbReference>
<dbReference type="Proteomes" id="UP000426246">
    <property type="component" value="Chromosome"/>
</dbReference>
<name>A0A6B8RGY1_9BACL</name>
<gene>
    <name evidence="6" type="ORF">EHS13_08860</name>
</gene>
<reference evidence="7" key="1">
    <citation type="submission" date="2018-11" db="EMBL/GenBank/DDBJ databases">
        <title>Complete genome sequence of Paenibacillus sp. ML311-T8.</title>
        <authorList>
            <person name="Nam Y.-D."/>
            <person name="Kang J."/>
            <person name="Chung W.-H."/>
            <person name="Park Y.S."/>
        </authorList>
    </citation>
    <scope>NUCLEOTIDE SEQUENCE [LARGE SCALE GENOMIC DNA]</scope>
    <source>
        <strain evidence="7">ML311-T8</strain>
    </source>
</reference>
<dbReference type="Gene3D" id="1.10.3720.10">
    <property type="entry name" value="MetI-like"/>
    <property type="match status" value="1"/>
</dbReference>
<dbReference type="RefSeq" id="WP_155699999.1">
    <property type="nucleotide sequence ID" value="NZ_CP034235.1"/>
</dbReference>
<evidence type="ECO:0000313" key="6">
    <source>
        <dbReference type="EMBL" id="QGQ94984.1"/>
    </source>
</evidence>
<evidence type="ECO:0000256" key="5">
    <source>
        <dbReference type="SAM" id="Phobius"/>
    </source>
</evidence>
<evidence type="ECO:0000256" key="1">
    <source>
        <dbReference type="ARBA" id="ARBA00004141"/>
    </source>
</evidence>
<keyword evidence="3 5" id="KW-1133">Transmembrane helix</keyword>
<dbReference type="EMBL" id="CP034235">
    <property type="protein sequence ID" value="QGQ94984.1"/>
    <property type="molecule type" value="Genomic_DNA"/>
</dbReference>
<dbReference type="GO" id="GO:0016020">
    <property type="term" value="C:membrane"/>
    <property type="evidence" value="ECO:0007669"/>
    <property type="project" value="UniProtKB-SubCell"/>
</dbReference>
<dbReference type="InterPro" id="IPR035906">
    <property type="entry name" value="MetI-like_sf"/>
</dbReference>
<keyword evidence="7" id="KW-1185">Reference proteome</keyword>
<evidence type="ECO:0000256" key="4">
    <source>
        <dbReference type="ARBA" id="ARBA00023136"/>
    </source>
</evidence>